<reference evidence="1" key="1">
    <citation type="journal article" date="2014" name="Front. Microbiol.">
        <title>High frequency of phylogenetically diverse reductive dehalogenase-homologous genes in deep subseafloor sedimentary metagenomes.</title>
        <authorList>
            <person name="Kawai M."/>
            <person name="Futagami T."/>
            <person name="Toyoda A."/>
            <person name="Takaki Y."/>
            <person name="Nishi S."/>
            <person name="Hori S."/>
            <person name="Arai W."/>
            <person name="Tsubouchi T."/>
            <person name="Morono Y."/>
            <person name="Uchiyama I."/>
            <person name="Ito T."/>
            <person name="Fujiyama A."/>
            <person name="Inagaki F."/>
            <person name="Takami H."/>
        </authorList>
    </citation>
    <scope>NUCLEOTIDE SEQUENCE</scope>
    <source>
        <strain evidence="1">Expedition CK06-06</strain>
    </source>
</reference>
<feature type="non-terminal residue" evidence="1">
    <location>
        <position position="1"/>
    </location>
</feature>
<accession>X1Q4T9</accession>
<feature type="non-terminal residue" evidence="1">
    <location>
        <position position="110"/>
    </location>
</feature>
<sequence>NKIKVEGNQIETAFYRVKVDDETGIVEVFDKAGNLLLNGNEIVIEDEVGDLYYHRSRFSPELIKSESGEGFQYGSFKPKGFRLEEENSRVKVTFETEYYCLTWPYRLKER</sequence>
<evidence type="ECO:0008006" key="2">
    <source>
        <dbReference type="Google" id="ProtNLM"/>
    </source>
</evidence>
<evidence type="ECO:0000313" key="1">
    <source>
        <dbReference type="EMBL" id="GAI63507.1"/>
    </source>
</evidence>
<dbReference type="AlphaFoldDB" id="X1Q4T9"/>
<proteinExistence type="predicted"/>
<gene>
    <name evidence="1" type="ORF">S06H3_64877</name>
</gene>
<name>X1Q4T9_9ZZZZ</name>
<dbReference type="Gene3D" id="2.70.98.30">
    <property type="entry name" value="Golgi alpha-mannosidase II, domain 4"/>
    <property type="match status" value="1"/>
</dbReference>
<organism evidence="1">
    <name type="scientific">marine sediment metagenome</name>
    <dbReference type="NCBI Taxonomy" id="412755"/>
    <lineage>
        <taxon>unclassified sequences</taxon>
        <taxon>metagenomes</taxon>
        <taxon>ecological metagenomes</taxon>
    </lineage>
</organism>
<protein>
    <recommendedName>
        <fullName evidence="2">Glycosyl hydrolase family 38 C-terminal domain-containing protein</fullName>
    </recommendedName>
</protein>
<dbReference type="EMBL" id="BARV01043474">
    <property type="protein sequence ID" value="GAI63507.1"/>
    <property type="molecule type" value="Genomic_DNA"/>
</dbReference>
<comment type="caution">
    <text evidence="1">The sequence shown here is derived from an EMBL/GenBank/DDBJ whole genome shotgun (WGS) entry which is preliminary data.</text>
</comment>